<gene>
    <name evidence="2" type="ORF">RM479_12690</name>
</gene>
<organism evidence="2 3">
    <name type="scientific">Nocardiopsis lambiniae</name>
    <dbReference type="NCBI Taxonomy" id="3075539"/>
    <lineage>
        <taxon>Bacteria</taxon>
        <taxon>Bacillati</taxon>
        <taxon>Actinomycetota</taxon>
        <taxon>Actinomycetes</taxon>
        <taxon>Streptosporangiales</taxon>
        <taxon>Nocardiopsidaceae</taxon>
        <taxon>Nocardiopsis</taxon>
    </lineage>
</organism>
<dbReference type="Proteomes" id="UP001183390">
    <property type="component" value="Unassembled WGS sequence"/>
</dbReference>
<reference evidence="3" key="1">
    <citation type="submission" date="2023-07" db="EMBL/GenBank/DDBJ databases">
        <title>30 novel species of actinomycetes from the DSMZ collection.</title>
        <authorList>
            <person name="Nouioui I."/>
        </authorList>
    </citation>
    <scope>NUCLEOTIDE SEQUENCE [LARGE SCALE GENOMIC DNA]</scope>
    <source>
        <strain evidence="3">DSM 44743</strain>
    </source>
</reference>
<keyword evidence="3" id="KW-1185">Reference proteome</keyword>
<comment type="caution">
    <text evidence="2">The sequence shown here is derived from an EMBL/GenBank/DDBJ whole genome shotgun (WGS) entry which is preliminary data.</text>
</comment>
<feature type="transmembrane region" description="Helical" evidence="1">
    <location>
        <begin position="95"/>
        <end position="114"/>
    </location>
</feature>
<keyword evidence="1" id="KW-0472">Membrane</keyword>
<evidence type="ECO:0000313" key="3">
    <source>
        <dbReference type="Proteomes" id="UP001183390"/>
    </source>
</evidence>
<accession>A0ABU2MAU5</accession>
<dbReference type="Gene3D" id="2.160.20.80">
    <property type="entry name" value="E3 ubiquitin-protein ligase SopA"/>
    <property type="match status" value="1"/>
</dbReference>
<evidence type="ECO:0000313" key="2">
    <source>
        <dbReference type="EMBL" id="MDT0329270.1"/>
    </source>
</evidence>
<name>A0ABU2MAU5_9ACTN</name>
<dbReference type="EMBL" id="JAVREP010000007">
    <property type="protein sequence ID" value="MDT0329270.1"/>
    <property type="molecule type" value="Genomic_DNA"/>
</dbReference>
<protein>
    <recommendedName>
        <fullName evidence="4">Pentapeptide repeat-containing protein</fullName>
    </recommendedName>
</protein>
<keyword evidence="1" id="KW-0812">Transmembrane</keyword>
<proteinExistence type="predicted"/>
<evidence type="ECO:0008006" key="4">
    <source>
        <dbReference type="Google" id="ProtNLM"/>
    </source>
</evidence>
<feature type="transmembrane region" description="Helical" evidence="1">
    <location>
        <begin position="18"/>
        <end position="39"/>
    </location>
</feature>
<keyword evidence="1" id="KW-1133">Transmembrane helix</keyword>
<feature type="transmembrane region" description="Helical" evidence="1">
    <location>
        <begin position="51"/>
        <end position="75"/>
    </location>
</feature>
<sequence>MWDQVVRFFSSHITDERFWGIFLLLLSLAVLCGAVWAVLRKVSKGGEVPLAPAVVLAVFFFLLISFFGLFFAWVLMNRPDVDFPGTLGPKQVEMIMTRVFSVSAALSAILLLAVTYRKQKVSEKGEQREEIKHFVDLFSSAVEQLSHEHPTVRLAGAKHLALLADSAPDGKYAQHCVDQLCSYLRTPHKDLASWDRNGPLTGFSDPVEGAELRAAYEVDQMIIRMIRERCLETSEYASWSGCDFDFTGAVIHDMDLSSAVFKGRVDFRNARFVGGFVDFNKSIFVGASHEACIDFSNAVFSPKGVSLKEIAIKGACSFSGAVFEKGYVEISLVETDRGGDLRREIRFNQAEFSGGHVEIGFHQGGRTTVSLAQAKMTDGWLRFSSEGFSEGYTVDLGQFDITEGELIVPPPAPGPPWLVKYLREKPAAEPFVRVSSLPNRKREQ</sequence>
<evidence type="ECO:0000256" key="1">
    <source>
        <dbReference type="SAM" id="Phobius"/>
    </source>
</evidence>
<dbReference type="RefSeq" id="WP_311511927.1">
    <property type="nucleotide sequence ID" value="NZ_JAVREP010000007.1"/>
</dbReference>